<dbReference type="InterPro" id="IPR017970">
    <property type="entry name" value="Homeobox_CS"/>
</dbReference>
<comment type="similarity">
    <text evidence="7 11">Belongs to the HD-ZIP homeobox family. Class I subfamily.</text>
</comment>
<keyword evidence="2 11" id="KW-0805">Transcription regulation</keyword>
<evidence type="ECO:0000256" key="2">
    <source>
        <dbReference type="ARBA" id="ARBA00023015"/>
    </source>
</evidence>
<dbReference type="CDD" id="cd00086">
    <property type="entry name" value="homeodomain"/>
    <property type="match status" value="1"/>
</dbReference>
<evidence type="ECO:0000256" key="1">
    <source>
        <dbReference type="ARBA" id="ARBA00004123"/>
    </source>
</evidence>
<keyword evidence="4 9" id="KW-0371">Homeobox</keyword>
<proteinExistence type="inferred from homology"/>
<comment type="function">
    <text evidence="11">Transcription factor.</text>
</comment>
<dbReference type="SMART" id="SM00389">
    <property type="entry name" value="HOX"/>
    <property type="match status" value="1"/>
</dbReference>
<comment type="caution">
    <text evidence="13">The sequence shown here is derived from an EMBL/GenBank/DDBJ whole genome shotgun (WGS) entry which is preliminary data.</text>
</comment>
<dbReference type="GO" id="GO:0009414">
    <property type="term" value="P:response to water deprivation"/>
    <property type="evidence" value="ECO:0007669"/>
    <property type="project" value="UniProtKB-ARBA"/>
</dbReference>
<evidence type="ECO:0000256" key="11">
    <source>
        <dbReference type="RuleBase" id="RU369038"/>
    </source>
</evidence>
<dbReference type="InterPro" id="IPR003106">
    <property type="entry name" value="Leu_zip_homeo"/>
</dbReference>
<organism evidence="13 14">
    <name type="scientific">Buddleja alternifolia</name>
    <dbReference type="NCBI Taxonomy" id="168488"/>
    <lineage>
        <taxon>Eukaryota</taxon>
        <taxon>Viridiplantae</taxon>
        <taxon>Streptophyta</taxon>
        <taxon>Embryophyta</taxon>
        <taxon>Tracheophyta</taxon>
        <taxon>Spermatophyta</taxon>
        <taxon>Magnoliopsida</taxon>
        <taxon>eudicotyledons</taxon>
        <taxon>Gunneridae</taxon>
        <taxon>Pentapetalae</taxon>
        <taxon>asterids</taxon>
        <taxon>lamiids</taxon>
        <taxon>Lamiales</taxon>
        <taxon>Scrophulariaceae</taxon>
        <taxon>Buddlejeae</taxon>
        <taxon>Buddleja</taxon>
    </lineage>
</organism>
<dbReference type="InterPro" id="IPR045224">
    <property type="entry name" value="HDZip_class_I_plant"/>
</dbReference>
<dbReference type="GO" id="GO:0000976">
    <property type="term" value="F:transcription cis-regulatory region binding"/>
    <property type="evidence" value="ECO:0007669"/>
    <property type="project" value="UniProtKB-ARBA"/>
</dbReference>
<dbReference type="Proteomes" id="UP000826271">
    <property type="component" value="Unassembled WGS sequence"/>
</dbReference>
<evidence type="ECO:0000256" key="8">
    <source>
        <dbReference type="ARBA" id="ARBA00058361"/>
    </source>
</evidence>
<keyword evidence="14" id="KW-1185">Reference proteome</keyword>
<name>A0AAV6YKL5_9LAMI</name>
<dbReference type="EMBL" id="WHWC01000001">
    <property type="protein sequence ID" value="KAG8391980.1"/>
    <property type="molecule type" value="Genomic_DNA"/>
</dbReference>
<sequence>MLDGGAEYSSASEYFEELNMISSIGIPKSRKKCKNKRRFSDDQIRSLEVTFEHETKLEPRKKAQLAKELGLQPRQVAIWFQNKRARWKSKQIEKDYSVLLASYNNLASQFESVKKEEKSLLIQLQKLKNEMDGNCEKKNDREIQVTARNSSSDGESDYTKKTIDFEVKNIGSKSLEGMLSVSDDDSSIKAEDLLGFEDNNHDDGELLKMVEPAAAAADRQSTSLTSADDQDHWGSLDSDDLINHPTDHNYQWWDFWS</sequence>
<keyword evidence="3 9" id="KW-0238">DNA-binding</keyword>
<protein>
    <recommendedName>
        <fullName evidence="11">Homeobox-leucine zipper protein</fullName>
    </recommendedName>
    <alternativeName>
        <fullName evidence="11">HD-ZIP protein</fullName>
    </alternativeName>
    <alternativeName>
        <fullName evidence="11">Homeodomain transcription factor</fullName>
    </alternativeName>
</protein>
<dbReference type="GO" id="GO:0005634">
    <property type="term" value="C:nucleus"/>
    <property type="evidence" value="ECO:0007669"/>
    <property type="project" value="UniProtKB-SubCell"/>
</dbReference>
<dbReference type="PANTHER" id="PTHR24326">
    <property type="entry name" value="HOMEOBOX-LEUCINE ZIPPER PROTEIN"/>
    <property type="match status" value="1"/>
</dbReference>
<comment type="subcellular location">
    <subcellularLocation>
        <location evidence="1 9 10">Nucleus</location>
    </subcellularLocation>
</comment>
<dbReference type="GO" id="GO:0009737">
    <property type="term" value="P:response to abscisic acid"/>
    <property type="evidence" value="ECO:0007669"/>
    <property type="project" value="UniProtKB-ARBA"/>
</dbReference>
<dbReference type="InterPro" id="IPR000047">
    <property type="entry name" value="HTH_motif"/>
</dbReference>
<dbReference type="InterPro" id="IPR009057">
    <property type="entry name" value="Homeodomain-like_sf"/>
</dbReference>
<dbReference type="Gene3D" id="1.10.10.60">
    <property type="entry name" value="Homeodomain-like"/>
    <property type="match status" value="1"/>
</dbReference>
<evidence type="ECO:0000256" key="9">
    <source>
        <dbReference type="PROSITE-ProRule" id="PRU00108"/>
    </source>
</evidence>
<evidence type="ECO:0000256" key="10">
    <source>
        <dbReference type="RuleBase" id="RU000682"/>
    </source>
</evidence>
<dbReference type="PANTHER" id="PTHR24326:SF122">
    <property type="entry name" value="HOMEOBOX-LEUCINE ZIPPER PROTEIN HOX6"/>
    <property type="match status" value="1"/>
</dbReference>
<dbReference type="PROSITE" id="PS50071">
    <property type="entry name" value="HOMEOBOX_2"/>
    <property type="match status" value="1"/>
</dbReference>
<dbReference type="PROSITE" id="PS00027">
    <property type="entry name" value="HOMEOBOX_1"/>
    <property type="match status" value="1"/>
</dbReference>
<evidence type="ECO:0000256" key="7">
    <source>
        <dbReference type="ARBA" id="ARBA00025748"/>
    </source>
</evidence>
<evidence type="ECO:0000256" key="3">
    <source>
        <dbReference type="ARBA" id="ARBA00023125"/>
    </source>
</evidence>
<dbReference type="Pfam" id="PF00046">
    <property type="entry name" value="Homeodomain"/>
    <property type="match status" value="1"/>
</dbReference>
<feature type="domain" description="Homeobox" evidence="12">
    <location>
        <begin position="30"/>
        <end position="90"/>
    </location>
</feature>
<evidence type="ECO:0000259" key="12">
    <source>
        <dbReference type="PROSITE" id="PS50071"/>
    </source>
</evidence>
<accession>A0AAV6YKL5</accession>
<dbReference type="FunFam" id="1.10.10.60:FF:000293">
    <property type="entry name" value="Homeobox-leucine zipper protein ATHB-7"/>
    <property type="match status" value="1"/>
</dbReference>
<evidence type="ECO:0000256" key="4">
    <source>
        <dbReference type="ARBA" id="ARBA00023155"/>
    </source>
</evidence>
<evidence type="ECO:0000256" key="6">
    <source>
        <dbReference type="ARBA" id="ARBA00023242"/>
    </source>
</evidence>
<reference evidence="13" key="1">
    <citation type="submission" date="2019-10" db="EMBL/GenBank/DDBJ databases">
        <authorList>
            <person name="Zhang R."/>
            <person name="Pan Y."/>
            <person name="Wang J."/>
            <person name="Ma R."/>
            <person name="Yu S."/>
        </authorList>
    </citation>
    <scope>NUCLEOTIDE SEQUENCE</scope>
    <source>
        <strain evidence="13">LA-IB0</strain>
        <tissue evidence="13">Leaf</tissue>
    </source>
</reference>
<keyword evidence="5 11" id="KW-0804">Transcription</keyword>
<dbReference type="AlphaFoldDB" id="A0AAV6YKL5"/>
<evidence type="ECO:0000313" key="14">
    <source>
        <dbReference type="Proteomes" id="UP000826271"/>
    </source>
</evidence>
<dbReference type="InterPro" id="IPR001356">
    <property type="entry name" value="HD"/>
</dbReference>
<comment type="function">
    <text evidence="8">Probable transcription activator that may act as growth regulators in response to water deficit.</text>
</comment>
<dbReference type="GO" id="GO:0045893">
    <property type="term" value="P:positive regulation of DNA-templated transcription"/>
    <property type="evidence" value="ECO:0007669"/>
    <property type="project" value="TreeGrafter"/>
</dbReference>
<dbReference type="SUPFAM" id="SSF46689">
    <property type="entry name" value="Homeodomain-like"/>
    <property type="match status" value="1"/>
</dbReference>
<evidence type="ECO:0000313" key="13">
    <source>
        <dbReference type="EMBL" id="KAG8391980.1"/>
    </source>
</evidence>
<keyword evidence="6 9" id="KW-0539">Nucleus</keyword>
<feature type="DNA-binding region" description="Homeobox" evidence="9">
    <location>
        <begin position="32"/>
        <end position="91"/>
    </location>
</feature>
<dbReference type="PRINTS" id="PR00031">
    <property type="entry name" value="HTHREPRESSR"/>
</dbReference>
<evidence type="ECO:0000256" key="5">
    <source>
        <dbReference type="ARBA" id="ARBA00023163"/>
    </source>
</evidence>
<dbReference type="GO" id="GO:0000981">
    <property type="term" value="F:DNA-binding transcription factor activity, RNA polymerase II-specific"/>
    <property type="evidence" value="ECO:0007669"/>
    <property type="project" value="UniProtKB-UniRule"/>
</dbReference>
<dbReference type="Pfam" id="PF02183">
    <property type="entry name" value="HALZ"/>
    <property type="match status" value="1"/>
</dbReference>
<gene>
    <name evidence="13" type="ORF">BUALT_Bualt01G0243900</name>
</gene>